<keyword evidence="1" id="KW-0805">Transcription regulation</keyword>
<evidence type="ECO:0000256" key="4">
    <source>
        <dbReference type="ARBA" id="ARBA00023242"/>
    </source>
</evidence>
<reference evidence="7 8" key="1">
    <citation type="journal article" date="2023" name="BMC Biotechnol.">
        <title>Vitis rotundifolia cv Carlos genome sequencing.</title>
        <authorList>
            <person name="Huff M."/>
            <person name="Hulse-Kemp A."/>
            <person name="Scheffler B."/>
            <person name="Youngblood R."/>
            <person name="Simpson S."/>
            <person name="Babiker E."/>
            <person name="Staton M."/>
        </authorList>
    </citation>
    <scope>NUCLEOTIDE SEQUENCE [LARGE SCALE GENOMIC DNA]</scope>
    <source>
        <tissue evidence="7">Leaf</tissue>
    </source>
</reference>
<feature type="domain" description="NAC" evidence="6">
    <location>
        <begin position="37"/>
        <end position="168"/>
    </location>
</feature>
<dbReference type="InterPro" id="IPR036093">
    <property type="entry name" value="NAC_dom_sf"/>
</dbReference>
<evidence type="ECO:0000256" key="5">
    <source>
        <dbReference type="SAM" id="MobiDB-lite"/>
    </source>
</evidence>
<accession>A0AA39DWE5</accession>
<dbReference type="Gene3D" id="2.170.150.80">
    <property type="entry name" value="NAC domain"/>
    <property type="match status" value="1"/>
</dbReference>
<keyword evidence="4" id="KW-0539">Nucleus</keyword>
<dbReference type="PANTHER" id="PTHR31719:SF179">
    <property type="entry name" value="OS08G0148400 PROTEIN"/>
    <property type="match status" value="1"/>
</dbReference>
<evidence type="ECO:0000259" key="6">
    <source>
        <dbReference type="PROSITE" id="PS51005"/>
    </source>
</evidence>
<evidence type="ECO:0000256" key="2">
    <source>
        <dbReference type="ARBA" id="ARBA00023125"/>
    </source>
</evidence>
<feature type="compositionally biased region" description="Polar residues" evidence="5">
    <location>
        <begin position="199"/>
        <end position="208"/>
    </location>
</feature>
<dbReference type="Pfam" id="PF02365">
    <property type="entry name" value="NAM"/>
    <property type="match status" value="1"/>
</dbReference>
<dbReference type="GO" id="GO:0006355">
    <property type="term" value="P:regulation of DNA-templated transcription"/>
    <property type="evidence" value="ECO:0007669"/>
    <property type="project" value="InterPro"/>
</dbReference>
<keyword evidence="3" id="KW-0804">Transcription</keyword>
<proteinExistence type="predicted"/>
<dbReference type="Proteomes" id="UP001168098">
    <property type="component" value="Unassembled WGS sequence"/>
</dbReference>
<organism evidence="7 8">
    <name type="scientific">Vitis rotundifolia</name>
    <name type="common">Muscadine grape</name>
    <dbReference type="NCBI Taxonomy" id="103349"/>
    <lineage>
        <taxon>Eukaryota</taxon>
        <taxon>Viridiplantae</taxon>
        <taxon>Streptophyta</taxon>
        <taxon>Embryophyta</taxon>
        <taxon>Tracheophyta</taxon>
        <taxon>Spermatophyta</taxon>
        <taxon>Magnoliopsida</taxon>
        <taxon>eudicotyledons</taxon>
        <taxon>Gunneridae</taxon>
        <taxon>Pentapetalae</taxon>
        <taxon>rosids</taxon>
        <taxon>Vitales</taxon>
        <taxon>Vitaceae</taxon>
        <taxon>Viteae</taxon>
        <taxon>Vitis</taxon>
    </lineage>
</organism>
<dbReference type="PANTHER" id="PTHR31719">
    <property type="entry name" value="NAC TRANSCRIPTION FACTOR 56"/>
    <property type="match status" value="1"/>
</dbReference>
<evidence type="ECO:0000256" key="1">
    <source>
        <dbReference type="ARBA" id="ARBA00023015"/>
    </source>
</evidence>
<dbReference type="GO" id="GO:0003677">
    <property type="term" value="F:DNA binding"/>
    <property type="evidence" value="ECO:0007669"/>
    <property type="project" value="UniProtKB-KW"/>
</dbReference>
<feature type="region of interest" description="Disordered" evidence="5">
    <location>
        <begin position="173"/>
        <end position="208"/>
    </location>
</feature>
<evidence type="ECO:0000256" key="3">
    <source>
        <dbReference type="ARBA" id="ARBA00023163"/>
    </source>
</evidence>
<name>A0AA39DWE5_VITRO</name>
<keyword evidence="2" id="KW-0238">DNA-binding</keyword>
<gene>
    <name evidence="7" type="ORF">PVL29_007202</name>
</gene>
<dbReference type="AlphaFoldDB" id="A0AA39DWE5"/>
<dbReference type="SUPFAM" id="SSF101941">
    <property type="entry name" value="NAC domain"/>
    <property type="match status" value="1"/>
</dbReference>
<sequence>MNLSVLGEDASLQTVEEEAQVQNNSSEGGELFNLNSLPPGYRFNPTDAEIIVFYSRKKVDHQPLPPNKIIEVNVYAYDPEDLAEWFYFTPRDRKYRNGQRPNRSIKFEERNVGYRRVLVFYRESAPYRVKTNSIMHEFRVSEPSEPPRSTGVNDMRLDDCVVCRVYRKDERISERSRNESRLDESSSSSSKIPRLELNPNPNEMPLQTPQEHDHFALESNTQFPILDPSTVGNEFGGQGLDNFGNSSFDAGNIIDFGNVPDLDATIDFGNVPGFSSTDHGNTGLYPMINYGNDVAPMSSNMNDNYGRQL</sequence>
<comment type="caution">
    <text evidence="7">The sequence shown here is derived from an EMBL/GenBank/DDBJ whole genome shotgun (WGS) entry which is preliminary data.</text>
</comment>
<protein>
    <recommendedName>
        <fullName evidence="6">NAC domain-containing protein</fullName>
    </recommendedName>
</protein>
<dbReference type="EMBL" id="JARBHA010000006">
    <property type="protein sequence ID" value="KAJ9697975.1"/>
    <property type="molecule type" value="Genomic_DNA"/>
</dbReference>
<dbReference type="InterPro" id="IPR003441">
    <property type="entry name" value="NAC-dom"/>
</dbReference>
<dbReference type="PROSITE" id="PS51005">
    <property type="entry name" value="NAC"/>
    <property type="match status" value="1"/>
</dbReference>
<feature type="compositionally biased region" description="Basic and acidic residues" evidence="5">
    <location>
        <begin position="173"/>
        <end position="184"/>
    </location>
</feature>
<keyword evidence="8" id="KW-1185">Reference proteome</keyword>
<evidence type="ECO:0000313" key="7">
    <source>
        <dbReference type="EMBL" id="KAJ9697975.1"/>
    </source>
</evidence>
<evidence type="ECO:0000313" key="8">
    <source>
        <dbReference type="Proteomes" id="UP001168098"/>
    </source>
</evidence>